<reference evidence="2 3" key="1">
    <citation type="submission" date="2013-04" db="EMBL/GenBank/DDBJ databases">
        <title>The Genome Sequence of Parabacteroides goldsteinii DSM 19448.</title>
        <authorList>
            <consortium name="The Broad Institute Genomics Platform"/>
            <person name="Earl A."/>
            <person name="Ward D."/>
            <person name="Feldgarden M."/>
            <person name="Gevers D."/>
            <person name="Martens E."/>
            <person name="Sakamoto M."/>
            <person name="Benno Y."/>
            <person name="Song Y."/>
            <person name="Liu C."/>
            <person name="Lee J."/>
            <person name="Bolanos M."/>
            <person name="Vaisanen M.L."/>
            <person name="Finegold S.M."/>
            <person name="Walker B."/>
            <person name="Young S."/>
            <person name="Zeng Q."/>
            <person name="Gargeya S."/>
            <person name="Fitzgerald M."/>
            <person name="Haas B."/>
            <person name="Abouelleil A."/>
            <person name="Allen A.W."/>
            <person name="Alvarado L."/>
            <person name="Arachchi H.M."/>
            <person name="Berlin A.M."/>
            <person name="Chapman S.B."/>
            <person name="Gainer-Dewar J."/>
            <person name="Goldberg J."/>
            <person name="Griggs A."/>
            <person name="Gujja S."/>
            <person name="Hansen M."/>
            <person name="Howarth C."/>
            <person name="Imamovic A."/>
            <person name="Ireland A."/>
            <person name="Larimer J."/>
            <person name="McCowan C."/>
            <person name="Murphy C."/>
            <person name="Pearson M."/>
            <person name="Poon T.W."/>
            <person name="Priest M."/>
            <person name="Roberts A."/>
            <person name="Saif S."/>
            <person name="Shea T."/>
            <person name="Sisk P."/>
            <person name="Sykes S."/>
            <person name="Wortman J."/>
            <person name="Nusbaum C."/>
            <person name="Birren B."/>
        </authorList>
    </citation>
    <scope>NUCLEOTIDE SEQUENCE [LARGE SCALE GENOMIC DNA]</scope>
    <source>
        <strain evidence="2 3">DSM 19448</strain>
    </source>
</reference>
<dbReference type="HOGENOM" id="CLU_127090_0_0_10"/>
<comment type="caution">
    <text evidence="2">The sequence shown here is derived from an EMBL/GenBank/DDBJ whole genome shotgun (WGS) entry which is preliminary data.</text>
</comment>
<proteinExistence type="predicted"/>
<sequence>MKRFYLFLSILFLTIFMSSCSNDPSNPSPEEGYSKLIIKAETKSANEPTEEIIFTGDDILWFNGTTKEIRFKDNYYQQNSISLYANIKFYLDDKYLFSTLTRVSDVNSQIFNSPVFYYSIIENKFFINDGYPDIAVLGSLTEIQKIRDENMQAIANEWDKFIGYMKKVNKYKE</sequence>
<protein>
    <recommendedName>
        <fullName evidence="4">DUF4369 domain-containing protein</fullName>
    </recommendedName>
</protein>
<feature type="chain" id="PRO_5002490208" description="DUF4369 domain-containing protein" evidence="1">
    <location>
        <begin position="22"/>
        <end position="173"/>
    </location>
</feature>
<dbReference type="AlphaFoldDB" id="A0A0F5JF03"/>
<dbReference type="STRING" id="927665.HMPREF1535_02402"/>
<dbReference type="PROSITE" id="PS51257">
    <property type="entry name" value="PROKAR_LIPOPROTEIN"/>
    <property type="match status" value="1"/>
</dbReference>
<dbReference type="EMBL" id="AQHV01000011">
    <property type="protein sequence ID" value="KKB56426.1"/>
    <property type="molecule type" value="Genomic_DNA"/>
</dbReference>
<dbReference type="RefSeq" id="WP_009859800.1">
    <property type="nucleotide sequence ID" value="NZ_KQ033912.1"/>
</dbReference>
<keyword evidence="1" id="KW-0732">Signal</keyword>
<dbReference type="PATRIC" id="fig|927665.4.peg.2470"/>
<evidence type="ECO:0000313" key="2">
    <source>
        <dbReference type="EMBL" id="KKB56426.1"/>
    </source>
</evidence>
<name>A0A0F5JF03_9BACT</name>
<evidence type="ECO:0008006" key="4">
    <source>
        <dbReference type="Google" id="ProtNLM"/>
    </source>
</evidence>
<evidence type="ECO:0000313" key="3">
    <source>
        <dbReference type="Proteomes" id="UP000033047"/>
    </source>
</evidence>
<gene>
    <name evidence="2" type="ORF">HMPREF1535_02402</name>
</gene>
<feature type="signal peptide" evidence="1">
    <location>
        <begin position="1"/>
        <end position="21"/>
    </location>
</feature>
<evidence type="ECO:0000256" key="1">
    <source>
        <dbReference type="SAM" id="SignalP"/>
    </source>
</evidence>
<dbReference type="GeneID" id="69983714"/>
<organism evidence="2 3">
    <name type="scientific">Parabacteroides goldsteinii DSM 19448 = WAL 12034</name>
    <dbReference type="NCBI Taxonomy" id="927665"/>
    <lineage>
        <taxon>Bacteria</taxon>
        <taxon>Pseudomonadati</taxon>
        <taxon>Bacteroidota</taxon>
        <taxon>Bacteroidia</taxon>
        <taxon>Bacteroidales</taxon>
        <taxon>Tannerellaceae</taxon>
        <taxon>Parabacteroides</taxon>
    </lineage>
</organism>
<dbReference type="Proteomes" id="UP000033047">
    <property type="component" value="Unassembled WGS sequence"/>
</dbReference>
<accession>A0A0F5JF03</accession>